<dbReference type="GO" id="GO:0005829">
    <property type="term" value="C:cytosol"/>
    <property type="evidence" value="ECO:0007669"/>
    <property type="project" value="TreeGrafter"/>
</dbReference>
<feature type="domain" description="Polymerase/histidinol phosphatase N-terminal" evidence="1">
    <location>
        <begin position="7"/>
        <end position="81"/>
    </location>
</feature>
<evidence type="ECO:0000313" key="3">
    <source>
        <dbReference type="Proteomes" id="UP000823900"/>
    </source>
</evidence>
<dbReference type="Proteomes" id="UP000823900">
    <property type="component" value="Unassembled WGS sequence"/>
</dbReference>
<dbReference type="InterPro" id="IPR050243">
    <property type="entry name" value="PHP_phosphatase"/>
</dbReference>
<dbReference type="SMART" id="SM00481">
    <property type="entry name" value="POLIIIAc"/>
    <property type="match status" value="1"/>
</dbReference>
<proteinExistence type="predicted"/>
<dbReference type="InterPro" id="IPR003141">
    <property type="entry name" value="Pol/His_phosphatase_N"/>
</dbReference>
<dbReference type="SUPFAM" id="SSF89550">
    <property type="entry name" value="PHP domain-like"/>
    <property type="match status" value="1"/>
</dbReference>
<dbReference type="AlphaFoldDB" id="A0A9D2HI60"/>
<name>A0A9D2HI60_9FIRM</name>
<gene>
    <name evidence="2" type="ORF">IAA07_05120</name>
</gene>
<dbReference type="PANTHER" id="PTHR36928">
    <property type="entry name" value="PHOSPHATASE YCDX-RELATED"/>
    <property type="match status" value="1"/>
</dbReference>
<dbReference type="Pfam" id="PF02811">
    <property type="entry name" value="PHP"/>
    <property type="match status" value="1"/>
</dbReference>
<dbReference type="InterPro" id="IPR016195">
    <property type="entry name" value="Pol/histidinol_Pase-like"/>
</dbReference>
<reference evidence="2" key="1">
    <citation type="journal article" date="2021" name="PeerJ">
        <title>Extensive microbial diversity within the chicken gut microbiome revealed by metagenomics and culture.</title>
        <authorList>
            <person name="Gilroy R."/>
            <person name="Ravi A."/>
            <person name="Getino M."/>
            <person name="Pursley I."/>
            <person name="Horton D.L."/>
            <person name="Alikhan N.F."/>
            <person name="Baker D."/>
            <person name="Gharbi K."/>
            <person name="Hall N."/>
            <person name="Watson M."/>
            <person name="Adriaenssens E.M."/>
            <person name="Foster-Nyarko E."/>
            <person name="Jarju S."/>
            <person name="Secka A."/>
            <person name="Antonio M."/>
            <person name="Oren A."/>
            <person name="Chaudhuri R.R."/>
            <person name="La Ragione R."/>
            <person name="Hildebrand F."/>
            <person name="Pallen M.J."/>
        </authorList>
    </citation>
    <scope>NUCLEOTIDE SEQUENCE</scope>
    <source>
        <strain evidence="2">CHK178-16964</strain>
    </source>
</reference>
<evidence type="ECO:0000313" key="2">
    <source>
        <dbReference type="EMBL" id="HJA70949.1"/>
    </source>
</evidence>
<evidence type="ECO:0000259" key="1">
    <source>
        <dbReference type="SMART" id="SM00481"/>
    </source>
</evidence>
<dbReference type="PANTHER" id="PTHR36928:SF1">
    <property type="entry name" value="PHOSPHATASE YCDX-RELATED"/>
    <property type="match status" value="1"/>
</dbReference>
<reference evidence="2" key="2">
    <citation type="submission" date="2021-04" db="EMBL/GenBank/DDBJ databases">
        <authorList>
            <person name="Gilroy R."/>
        </authorList>
    </citation>
    <scope>NUCLEOTIDE SEQUENCE</scope>
    <source>
        <strain evidence="2">CHK178-16964</strain>
    </source>
</reference>
<organism evidence="2 3">
    <name type="scientific">Candidatus Lachnoclostridium stercoravium</name>
    <dbReference type="NCBI Taxonomy" id="2838633"/>
    <lineage>
        <taxon>Bacteria</taxon>
        <taxon>Bacillati</taxon>
        <taxon>Bacillota</taxon>
        <taxon>Clostridia</taxon>
        <taxon>Lachnospirales</taxon>
        <taxon>Lachnospiraceae</taxon>
    </lineage>
</organism>
<dbReference type="InterPro" id="IPR004013">
    <property type="entry name" value="PHP_dom"/>
</dbReference>
<dbReference type="GO" id="GO:0008270">
    <property type="term" value="F:zinc ion binding"/>
    <property type="evidence" value="ECO:0007669"/>
    <property type="project" value="TreeGrafter"/>
</dbReference>
<comment type="caution">
    <text evidence="2">The sequence shown here is derived from an EMBL/GenBank/DDBJ whole genome shotgun (WGS) entry which is preliminary data.</text>
</comment>
<protein>
    <submittedName>
        <fullName evidence="2">Phosphatase</fullName>
    </submittedName>
</protein>
<dbReference type="CDD" id="cd07437">
    <property type="entry name" value="PHP_HisPPase_Ycdx_like"/>
    <property type="match status" value="1"/>
</dbReference>
<dbReference type="GO" id="GO:0042578">
    <property type="term" value="F:phosphoric ester hydrolase activity"/>
    <property type="evidence" value="ECO:0007669"/>
    <property type="project" value="TreeGrafter"/>
</dbReference>
<sequence>MELKPLVDLHTHTIASGHAYSTLKENIEAAKAMGLTVLGTSEHAKLMPGTAPLIYFTNFKVIPKVVDGVYLINGIEANIFNEKGEIDVDESILPKMDYIIASLHSPCFKDLGMAANTKAVIGAVENPNVTVIGHPDDDRYPIDHDQLAAAAAEHHTALELNNGSLNPLSTRKGARKNIVTLLEACRKYKTMILMGTDSHICYEIGHFEDSMEMLREVDFPEELVINFDLNRLPYVLRTRHALEVAAMSRGEKSGE</sequence>
<dbReference type="NCBIfam" id="NF006702">
    <property type="entry name" value="PRK09248.1"/>
    <property type="match status" value="1"/>
</dbReference>
<dbReference type="EMBL" id="DWZA01000048">
    <property type="protein sequence ID" value="HJA70949.1"/>
    <property type="molecule type" value="Genomic_DNA"/>
</dbReference>
<dbReference type="Gene3D" id="3.20.20.140">
    <property type="entry name" value="Metal-dependent hydrolases"/>
    <property type="match status" value="1"/>
</dbReference>
<accession>A0A9D2HI60</accession>